<dbReference type="AlphaFoldDB" id="A0A561TUT5"/>
<organism evidence="7 8">
    <name type="scientific">Streptomyces brevispora</name>
    <dbReference type="NCBI Taxonomy" id="887462"/>
    <lineage>
        <taxon>Bacteria</taxon>
        <taxon>Bacillati</taxon>
        <taxon>Actinomycetota</taxon>
        <taxon>Actinomycetes</taxon>
        <taxon>Kitasatosporales</taxon>
        <taxon>Streptomycetaceae</taxon>
        <taxon>Streptomyces</taxon>
    </lineage>
</organism>
<dbReference type="OrthoDB" id="9807293at2"/>
<comment type="subcellular location">
    <subcellularLocation>
        <location evidence="1">Membrane</location>
        <topology evidence="1">Multi-pass membrane protein</topology>
    </subcellularLocation>
</comment>
<feature type="transmembrane region" description="Helical" evidence="6">
    <location>
        <begin position="12"/>
        <end position="33"/>
    </location>
</feature>
<dbReference type="EMBL" id="VIWW01000003">
    <property type="protein sequence ID" value="TWF90878.1"/>
    <property type="molecule type" value="Genomic_DNA"/>
</dbReference>
<name>A0A561TUT5_9ACTN</name>
<dbReference type="Gene3D" id="1.20.1080.10">
    <property type="entry name" value="Glycerol uptake facilitator protein"/>
    <property type="match status" value="1"/>
</dbReference>
<accession>A0A561TUT5</accession>
<sequence length="156" mass="17352">MTAELWRRSAAEAIGTALLVIFGAGSFVAALVVGKGQLGYAAIEIIGFSFAFVIAAAVYVFGPISGARSGDRRRRRRRGLCVRCAPSNVHTAARTNTRSRITPRHDFQHMLHSRKPVRPNKIGRRTRWLTEGVEGITFPWEAARRARVRCDREIPP</sequence>
<keyword evidence="4 6" id="KW-0472">Membrane</keyword>
<comment type="similarity">
    <text evidence="5">Belongs to the MIP/aquaporin (TC 1.A.8) family.</text>
</comment>
<evidence type="ECO:0000256" key="5">
    <source>
        <dbReference type="RuleBase" id="RU000477"/>
    </source>
</evidence>
<proteinExistence type="inferred from homology"/>
<evidence type="ECO:0000256" key="4">
    <source>
        <dbReference type="ARBA" id="ARBA00023136"/>
    </source>
</evidence>
<keyword evidence="2 5" id="KW-0812">Transmembrane</keyword>
<feature type="transmembrane region" description="Helical" evidence="6">
    <location>
        <begin position="45"/>
        <end position="67"/>
    </location>
</feature>
<dbReference type="GO" id="GO:0015267">
    <property type="term" value="F:channel activity"/>
    <property type="evidence" value="ECO:0007669"/>
    <property type="project" value="InterPro"/>
</dbReference>
<keyword evidence="3 6" id="KW-1133">Transmembrane helix</keyword>
<dbReference type="RefSeq" id="WP_145768389.1">
    <property type="nucleotide sequence ID" value="NZ_CP109114.1"/>
</dbReference>
<evidence type="ECO:0000256" key="6">
    <source>
        <dbReference type="SAM" id="Phobius"/>
    </source>
</evidence>
<dbReference type="InterPro" id="IPR000425">
    <property type="entry name" value="MIP"/>
</dbReference>
<evidence type="ECO:0000313" key="7">
    <source>
        <dbReference type="EMBL" id="TWF90878.1"/>
    </source>
</evidence>
<reference evidence="7 8" key="1">
    <citation type="submission" date="2019-06" db="EMBL/GenBank/DDBJ databases">
        <title>Sequencing the genomes of 1000 actinobacteria strains.</title>
        <authorList>
            <person name="Klenk H.-P."/>
        </authorList>
    </citation>
    <scope>NUCLEOTIDE SEQUENCE [LARGE SCALE GENOMIC DNA]</scope>
    <source>
        <strain evidence="7 8">DSM 42059</strain>
    </source>
</reference>
<dbReference type="Proteomes" id="UP000318186">
    <property type="component" value="Unassembled WGS sequence"/>
</dbReference>
<dbReference type="PRINTS" id="PR00783">
    <property type="entry name" value="MINTRINSICP"/>
</dbReference>
<evidence type="ECO:0000256" key="3">
    <source>
        <dbReference type="ARBA" id="ARBA00022989"/>
    </source>
</evidence>
<gene>
    <name evidence="7" type="ORF">FHX80_13294</name>
</gene>
<evidence type="ECO:0000256" key="1">
    <source>
        <dbReference type="ARBA" id="ARBA00004141"/>
    </source>
</evidence>
<evidence type="ECO:0000256" key="2">
    <source>
        <dbReference type="ARBA" id="ARBA00022692"/>
    </source>
</evidence>
<protein>
    <submittedName>
        <fullName evidence="7">Major intrinsic protein</fullName>
    </submittedName>
</protein>
<dbReference type="GO" id="GO:0016020">
    <property type="term" value="C:membrane"/>
    <property type="evidence" value="ECO:0007669"/>
    <property type="project" value="UniProtKB-SubCell"/>
</dbReference>
<comment type="caution">
    <text evidence="7">The sequence shown here is derived from an EMBL/GenBank/DDBJ whole genome shotgun (WGS) entry which is preliminary data.</text>
</comment>
<keyword evidence="5" id="KW-0813">Transport</keyword>
<dbReference type="SUPFAM" id="SSF81338">
    <property type="entry name" value="Aquaporin-like"/>
    <property type="match status" value="1"/>
</dbReference>
<dbReference type="Pfam" id="PF00230">
    <property type="entry name" value="MIP"/>
    <property type="match status" value="1"/>
</dbReference>
<evidence type="ECO:0000313" key="8">
    <source>
        <dbReference type="Proteomes" id="UP000318186"/>
    </source>
</evidence>
<dbReference type="InterPro" id="IPR023271">
    <property type="entry name" value="Aquaporin-like"/>
</dbReference>